<evidence type="ECO:0000259" key="4">
    <source>
        <dbReference type="PROSITE" id="PS50853"/>
    </source>
</evidence>
<dbReference type="InterPro" id="IPR036179">
    <property type="entry name" value="Ig-like_dom_sf"/>
</dbReference>
<dbReference type="InterPro" id="IPR013098">
    <property type="entry name" value="Ig_I-set"/>
</dbReference>
<comment type="caution">
    <text evidence="5">The sequence shown here is derived from an EMBL/GenBank/DDBJ whole genome shotgun (WGS) entry which is preliminary data.</text>
</comment>
<dbReference type="InterPro" id="IPR007110">
    <property type="entry name" value="Ig-like_dom"/>
</dbReference>
<accession>A0AAE0ZE33</accession>
<name>A0AAE0ZE33_9GAST</name>
<dbReference type="SMART" id="SM00409">
    <property type="entry name" value="IG"/>
    <property type="match status" value="2"/>
</dbReference>
<dbReference type="PROSITE" id="PS50853">
    <property type="entry name" value="FN3"/>
    <property type="match status" value="5"/>
</dbReference>
<dbReference type="PANTHER" id="PTHR13817:SF73">
    <property type="entry name" value="FIBRONECTIN TYPE-III DOMAIN-CONTAINING PROTEIN"/>
    <property type="match status" value="1"/>
</dbReference>
<dbReference type="SUPFAM" id="SSF49265">
    <property type="entry name" value="Fibronectin type III"/>
    <property type="match status" value="4"/>
</dbReference>
<dbReference type="EMBL" id="JAWDGP010004109">
    <property type="protein sequence ID" value="KAK3767738.1"/>
    <property type="molecule type" value="Genomic_DNA"/>
</dbReference>
<dbReference type="InterPro" id="IPR013783">
    <property type="entry name" value="Ig-like_fold"/>
</dbReference>
<dbReference type="SMART" id="SM00408">
    <property type="entry name" value="IGc2"/>
    <property type="match status" value="2"/>
</dbReference>
<dbReference type="CDD" id="cd00063">
    <property type="entry name" value="FN3"/>
    <property type="match status" value="5"/>
</dbReference>
<dbReference type="InterPro" id="IPR003961">
    <property type="entry name" value="FN3_dom"/>
</dbReference>
<feature type="domain" description="Fibronectin type-III" evidence="4">
    <location>
        <begin position="27"/>
        <end position="138"/>
    </location>
</feature>
<sequence length="879" mass="97424">MVRARIYIFFLLCIYIGCDARGRHLPAPRRVNARVSSPYSIQVKWRDPGVRTRVKDGRRYFLRYTADVGFTNPTASENKTDFEPGEGTLKEKIIRISKRRAKLYGLRPATTYKIDVKVTKGRRSSPWSDVIEVTTLEEEIDESMVQNVTAVAMSSSSVALSWIQPEVADDVMAYTVIVTPTNGRGRQRKVVIANNVTSHVVSSLRPSQSYCFRVQSMKVVGPHPMSRPVIAKPLSARPSGAPHSLKLVPVNSSLVMVSWKPPNQRTRNGQLTGYKIAYKRKRSRKTDVQTVIVGKGQRNYQLGDLESNTTYKVRVAAQNINGTGPFTKWRAVYVKPEEASGNEIKNHTPMANIDLARSNSPIELLPSPPSDIKVINKTGSSLFLSWTVPVTPACCPLVAYRITVQNLNASSLFLSWTVPVFPACCPLVAYRITVQNLNDSTVRKLMEESHHVHITDLRPNTRFGVSVTALNSVGESGTSEQLLVSTAGFAAPRVTFIHAQAVHLGGHANLTCEAKGQEIPSIEWYTQSALGQVSIVNIRDTNLSISNRVAVASSVKGHNLRRSTLILHEVTQTAEREYTCVARNSVGSDEAKVQLILYEPPQIVRSDGAKVVEGQSARLVCEARGKPLPQIVWVHEKSRRVVEESNSRSATGIYTRSTSDQGALTRVSYLESRRASRKDAGQYLCVATSGQNQVYAHVTLDVQAPRPPAVSKIQTIALSPSRVSVTWLPPLNYSHGIEFYQVSYRKLRETGSVRYKNVTRVGTDLYGLDHDTDYLVGVIASSDSGLGEKGPEVKVTTLTNENLEPVNASVAAVNETMIRVMWDGPAHVSSLYIRGYNIYIRREGEKKVEQRYVRSGEKQQFLFGENFHFQNNCGLSAAN</sequence>
<dbReference type="Proteomes" id="UP001283361">
    <property type="component" value="Unassembled WGS sequence"/>
</dbReference>
<evidence type="ECO:0000256" key="2">
    <source>
        <dbReference type="SAM" id="SignalP"/>
    </source>
</evidence>
<evidence type="ECO:0000259" key="3">
    <source>
        <dbReference type="PROSITE" id="PS50835"/>
    </source>
</evidence>
<dbReference type="SUPFAM" id="SSF48726">
    <property type="entry name" value="Immunoglobulin"/>
    <property type="match status" value="2"/>
</dbReference>
<dbReference type="PROSITE" id="PS50835">
    <property type="entry name" value="IG_LIKE"/>
    <property type="match status" value="2"/>
</dbReference>
<dbReference type="Gene3D" id="2.60.40.10">
    <property type="entry name" value="Immunoglobulins"/>
    <property type="match status" value="7"/>
</dbReference>
<keyword evidence="1" id="KW-0677">Repeat</keyword>
<dbReference type="FunFam" id="2.60.40.10:FF:000028">
    <property type="entry name" value="Neuronal cell adhesion molecule"/>
    <property type="match status" value="1"/>
</dbReference>
<protein>
    <submittedName>
        <fullName evidence="5">Uncharacterized protein</fullName>
    </submittedName>
</protein>
<dbReference type="AlphaFoldDB" id="A0AAE0ZE33"/>
<evidence type="ECO:0000256" key="1">
    <source>
        <dbReference type="ARBA" id="ARBA00022737"/>
    </source>
</evidence>
<proteinExistence type="predicted"/>
<feature type="domain" description="Fibronectin type-III" evidence="4">
    <location>
        <begin position="144"/>
        <end position="239"/>
    </location>
</feature>
<feature type="domain" description="Ig-like" evidence="3">
    <location>
        <begin position="492"/>
        <end position="594"/>
    </location>
</feature>
<dbReference type="InterPro" id="IPR036116">
    <property type="entry name" value="FN3_sf"/>
</dbReference>
<keyword evidence="2" id="KW-0732">Signal</keyword>
<feature type="chain" id="PRO_5042184283" evidence="2">
    <location>
        <begin position="21"/>
        <end position="879"/>
    </location>
</feature>
<dbReference type="InterPro" id="IPR050964">
    <property type="entry name" value="Striated_Muscle_Regulatory"/>
</dbReference>
<feature type="domain" description="Fibronectin type-III" evidence="4">
    <location>
        <begin position="704"/>
        <end position="800"/>
    </location>
</feature>
<dbReference type="Pfam" id="PF00041">
    <property type="entry name" value="fn3"/>
    <property type="match status" value="5"/>
</dbReference>
<feature type="signal peptide" evidence="2">
    <location>
        <begin position="1"/>
        <end position="20"/>
    </location>
</feature>
<feature type="domain" description="Ig-like" evidence="3">
    <location>
        <begin position="601"/>
        <end position="701"/>
    </location>
</feature>
<keyword evidence="6" id="KW-1185">Reference proteome</keyword>
<evidence type="ECO:0000313" key="6">
    <source>
        <dbReference type="Proteomes" id="UP001283361"/>
    </source>
</evidence>
<reference evidence="5" key="1">
    <citation type="journal article" date="2023" name="G3 (Bethesda)">
        <title>A reference genome for the long-term kleptoplast-retaining sea slug Elysia crispata morphotype clarki.</title>
        <authorList>
            <person name="Eastman K.E."/>
            <person name="Pendleton A.L."/>
            <person name="Shaikh M.A."/>
            <person name="Suttiyut T."/>
            <person name="Ogas R."/>
            <person name="Tomko P."/>
            <person name="Gavelis G."/>
            <person name="Widhalm J.R."/>
            <person name="Wisecaver J.H."/>
        </authorList>
    </citation>
    <scope>NUCLEOTIDE SEQUENCE</scope>
    <source>
        <strain evidence="5">ECLA1</strain>
    </source>
</reference>
<dbReference type="InterPro" id="IPR003599">
    <property type="entry name" value="Ig_sub"/>
</dbReference>
<evidence type="ECO:0000313" key="5">
    <source>
        <dbReference type="EMBL" id="KAK3767738.1"/>
    </source>
</evidence>
<dbReference type="Pfam" id="PF13927">
    <property type="entry name" value="Ig_3"/>
    <property type="match status" value="1"/>
</dbReference>
<dbReference type="SMART" id="SM00060">
    <property type="entry name" value="FN3"/>
    <property type="match status" value="5"/>
</dbReference>
<dbReference type="InterPro" id="IPR003598">
    <property type="entry name" value="Ig_sub2"/>
</dbReference>
<dbReference type="Pfam" id="PF07679">
    <property type="entry name" value="I-set"/>
    <property type="match status" value="1"/>
</dbReference>
<dbReference type="PANTHER" id="PTHR13817">
    <property type="entry name" value="TITIN"/>
    <property type="match status" value="1"/>
</dbReference>
<feature type="domain" description="Fibronectin type-III" evidence="4">
    <location>
        <begin position="398"/>
        <end position="489"/>
    </location>
</feature>
<organism evidence="5 6">
    <name type="scientific">Elysia crispata</name>
    <name type="common">lettuce slug</name>
    <dbReference type="NCBI Taxonomy" id="231223"/>
    <lineage>
        <taxon>Eukaryota</taxon>
        <taxon>Metazoa</taxon>
        <taxon>Spiralia</taxon>
        <taxon>Lophotrochozoa</taxon>
        <taxon>Mollusca</taxon>
        <taxon>Gastropoda</taxon>
        <taxon>Heterobranchia</taxon>
        <taxon>Euthyneura</taxon>
        <taxon>Panpulmonata</taxon>
        <taxon>Sacoglossa</taxon>
        <taxon>Placobranchoidea</taxon>
        <taxon>Plakobranchidae</taxon>
        <taxon>Elysia</taxon>
    </lineage>
</organism>
<gene>
    <name evidence="5" type="ORF">RRG08_052881</name>
</gene>
<feature type="domain" description="Fibronectin type-III" evidence="4">
    <location>
        <begin position="241"/>
        <end position="337"/>
    </location>
</feature>